<sequence length="424" mass="47387">MENFRVVQHVIPGQHIREHPYSVRGPQEAKMMLSIKQYIPLNRPEPVPDNAITVIAVPGNTAAKELFEPIWERLCVRMKQLGVPLRAVWIADLCNQESTVAINEPILGEITHWNDHSRDLLHMINHFRDEMPRPLVGVAHSLGCAQLVHLSTIHPRLLSALVLYEPMILDNAPIHAAGPTKFGGNVHPGAFALKRPDLFNSLEEGQEHIRKRFAHYHPEVVARHVNVTLRPTPTRLYNKESTPGLPDGAVTLATSKYDQAMMYAIPNVIPESAGLDKLLLPDWHPERAIPLSIGRPEPHAAMEMLPFVRANVLWAFGSKSFASRPEAQDQKMKLTGSGFGGSGGVKAGKVEKVVLEGGSHNFVCEDVDWTANVAAEYFARWWPRYLAEEKALEEYRHLMCDPVTGKPTEASLRCLLENGPRPKL</sequence>
<protein>
    <recommendedName>
        <fullName evidence="3">AB hydrolase-1 domain-containing protein</fullName>
    </recommendedName>
</protein>
<reference evidence="1" key="1">
    <citation type="journal article" date="2023" name="IMA Fungus">
        <title>Comparative genomic study of the Penicillium genus elucidates a diverse pangenome and 15 lateral gene transfer events.</title>
        <authorList>
            <person name="Petersen C."/>
            <person name="Sorensen T."/>
            <person name="Nielsen M.R."/>
            <person name="Sondergaard T.E."/>
            <person name="Sorensen J.L."/>
            <person name="Fitzpatrick D.A."/>
            <person name="Frisvad J.C."/>
            <person name="Nielsen K.L."/>
        </authorList>
    </citation>
    <scope>NUCLEOTIDE SEQUENCE</scope>
    <source>
        <strain evidence="1">IBT 17514</strain>
    </source>
</reference>
<dbReference type="SUPFAM" id="SSF53474">
    <property type="entry name" value="alpha/beta-Hydrolases"/>
    <property type="match status" value="1"/>
</dbReference>
<name>A0AAD6HQ51_9EURO</name>
<keyword evidence="2" id="KW-1185">Reference proteome</keyword>
<dbReference type="InterPro" id="IPR029058">
    <property type="entry name" value="AB_hydrolase_fold"/>
</dbReference>
<evidence type="ECO:0000313" key="2">
    <source>
        <dbReference type="Proteomes" id="UP001215712"/>
    </source>
</evidence>
<gene>
    <name evidence="1" type="ORF">N7493_004761</name>
</gene>
<comment type="caution">
    <text evidence="1">The sequence shown here is derived from an EMBL/GenBank/DDBJ whole genome shotgun (WGS) entry which is preliminary data.</text>
</comment>
<accession>A0AAD6HQ51</accession>
<organism evidence="1 2">
    <name type="scientific">Penicillium malachiteum</name>
    <dbReference type="NCBI Taxonomy" id="1324776"/>
    <lineage>
        <taxon>Eukaryota</taxon>
        <taxon>Fungi</taxon>
        <taxon>Dikarya</taxon>
        <taxon>Ascomycota</taxon>
        <taxon>Pezizomycotina</taxon>
        <taxon>Eurotiomycetes</taxon>
        <taxon>Eurotiomycetidae</taxon>
        <taxon>Eurotiales</taxon>
        <taxon>Aspergillaceae</taxon>
        <taxon>Penicillium</taxon>
    </lineage>
</organism>
<dbReference type="GO" id="GO:0017000">
    <property type="term" value="P:antibiotic biosynthetic process"/>
    <property type="evidence" value="ECO:0007669"/>
    <property type="project" value="UniProtKB-ARBA"/>
</dbReference>
<dbReference type="EMBL" id="JAQJAN010000005">
    <property type="protein sequence ID" value="KAJ5728431.1"/>
    <property type="molecule type" value="Genomic_DNA"/>
</dbReference>
<dbReference type="GO" id="GO:0072330">
    <property type="term" value="P:monocarboxylic acid biosynthetic process"/>
    <property type="evidence" value="ECO:0007669"/>
    <property type="project" value="UniProtKB-ARBA"/>
</dbReference>
<evidence type="ECO:0000313" key="1">
    <source>
        <dbReference type="EMBL" id="KAJ5728431.1"/>
    </source>
</evidence>
<evidence type="ECO:0008006" key="3">
    <source>
        <dbReference type="Google" id="ProtNLM"/>
    </source>
</evidence>
<proteinExistence type="predicted"/>
<dbReference type="Gene3D" id="3.40.50.1820">
    <property type="entry name" value="alpha/beta hydrolase"/>
    <property type="match status" value="1"/>
</dbReference>
<dbReference type="Proteomes" id="UP001215712">
    <property type="component" value="Unassembled WGS sequence"/>
</dbReference>
<reference evidence="1" key="2">
    <citation type="submission" date="2023-01" db="EMBL/GenBank/DDBJ databases">
        <authorList>
            <person name="Petersen C."/>
        </authorList>
    </citation>
    <scope>NUCLEOTIDE SEQUENCE</scope>
    <source>
        <strain evidence="1">IBT 17514</strain>
    </source>
</reference>
<dbReference type="AlphaFoldDB" id="A0AAD6HQ51"/>